<accession>A0A8X6K125</accession>
<evidence type="ECO:0000313" key="1">
    <source>
        <dbReference type="EMBL" id="GFR25971.1"/>
    </source>
</evidence>
<protein>
    <submittedName>
        <fullName evidence="1">Uncharacterized protein</fullName>
    </submittedName>
</protein>
<organism evidence="1 2">
    <name type="scientific">Trichonephila clavata</name>
    <name type="common">Joro spider</name>
    <name type="synonym">Nephila clavata</name>
    <dbReference type="NCBI Taxonomy" id="2740835"/>
    <lineage>
        <taxon>Eukaryota</taxon>
        <taxon>Metazoa</taxon>
        <taxon>Ecdysozoa</taxon>
        <taxon>Arthropoda</taxon>
        <taxon>Chelicerata</taxon>
        <taxon>Arachnida</taxon>
        <taxon>Araneae</taxon>
        <taxon>Araneomorphae</taxon>
        <taxon>Entelegynae</taxon>
        <taxon>Araneoidea</taxon>
        <taxon>Nephilidae</taxon>
        <taxon>Trichonephila</taxon>
    </lineage>
</organism>
<sequence>MAKPWMVNIAYLVKGTAPLMEGPIKHLREGVEVSSTGGGGWDSSLGSLSLMGIFWRKKRTWRRELAIKPWLSRSLLSMSDMESGMCRKLYWMMRRNVQRLWRVKRSAHFLKKK</sequence>
<proteinExistence type="predicted"/>
<reference evidence="1" key="1">
    <citation type="submission" date="2020-07" db="EMBL/GenBank/DDBJ databases">
        <title>Multicomponent nature underlies the extraordinary mechanical properties of spider dragline silk.</title>
        <authorList>
            <person name="Kono N."/>
            <person name="Nakamura H."/>
            <person name="Mori M."/>
            <person name="Yoshida Y."/>
            <person name="Ohtoshi R."/>
            <person name="Malay A.D."/>
            <person name="Moran D.A.P."/>
            <person name="Tomita M."/>
            <person name="Numata K."/>
            <person name="Arakawa K."/>
        </authorList>
    </citation>
    <scope>NUCLEOTIDE SEQUENCE</scope>
</reference>
<name>A0A8X6K125_TRICU</name>
<keyword evidence="2" id="KW-1185">Reference proteome</keyword>
<comment type="caution">
    <text evidence="1">The sequence shown here is derived from an EMBL/GenBank/DDBJ whole genome shotgun (WGS) entry which is preliminary data.</text>
</comment>
<dbReference type="Proteomes" id="UP000887116">
    <property type="component" value="Unassembled WGS sequence"/>
</dbReference>
<dbReference type="AlphaFoldDB" id="A0A8X6K125"/>
<evidence type="ECO:0000313" key="2">
    <source>
        <dbReference type="Proteomes" id="UP000887116"/>
    </source>
</evidence>
<dbReference type="EMBL" id="BMAO01008745">
    <property type="protein sequence ID" value="GFR25971.1"/>
    <property type="molecule type" value="Genomic_DNA"/>
</dbReference>
<gene>
    <name evidence="1" type="ORF">TNCT_580741</name>
</gene>